<dbReference type="InterPro" id="IPR011992">
    <property type="entry name" value="EF-hand-dom_pair"/>
</dbReference>
<dbReference type="Pfam" id="PF25434">
    <property type="entry name" value="NUCB1_N"/>
    <property type="match status" value="1"/>
</dbReference>
<dbReference type="InterPro" id="IPR018247">
    <property type="entry name" value="EF_Hand_1_Ca_BS"/>
</dbReference>
<evidence type="ECO:0000256" key="15">
    <source>
        <dbReference type="ARBA" id="ARBA00023136"/>
    </source>
</evidence>
<keyword evidence="6" id="KW-0963">Cytoplasm</keyword>
<dbReference type="PROSITE" id="PS50222">
    <property type="entry name" value="EF_HAND_2"/>
    <property type="match status" value="2"/>
</dbReference>
<dbReference type="SUPFAM" id="SSF47473">
    <property type="entry name" value="EF-hand"/>
    <property type="match status" value="1"/>
</dbReference>
<dbReference type="GO" id="GO:0005793">
    <property type="term" value="C:endoplasmic reticulum-Golgi intermediate compartment"/>
    <property type="evidence" value="ECO:0007669"/>
    <property type="project" value="TreeGrafter"/>
</dbReference>
<dbReference type="InterPro" id="IPR002048">
    <property type="entry name" value="EF_hand_dom"/>
</dbReference>
<dbReference type="GO" id="GO:0005085">
    <property type="term" value="F:guanyl-nucleotide exchange factor activity"/>
    <property type="evidence" value="ECO:0007669"/>
    <property type="project" value="UniProtKB-KW"/>
</dbReference>
<feature type="compositionally biased region" description="Low complexity" evidence="16">
    <location>
        <begin position="508"/>
        <end position="552"/>
    </location>
</feature>
<evidence type="ECO:0000256" key="4">
    <source>
        <dbReference type="ARBA" id="ARBA00004613"/>
    </source>
</evidence>
<evidence type="ECO:0000256" key="7">
    <source>
        <dbReference type="ARBA" id="ARBA00022525"/>
    </source>
</evidence>
<dbReference type="GO" id="GO:0003677">
    <property type="term" value="F:DNA binding"/>
    <property type="evidence" value="ECO:0007669"/>
    <property type="project" value="UniProtKB-KW"/>
</dbReference>
<feature type="region of interest" description="Disordered" evidence="16">
    <location>
        <begin position="229"/>
        <end position="259"/>
    </location>
</feature>
<evidence type="ECO:0000256" key="11">
    <source>
        <dbReference type="ARBA" id="ARBA00022737"/>
    </source>
</evidence>
<comment type="caution">
    <text evidence="19">The sequence shown here is derived from an EMBL/GenBank/DDBJ whole genome shotgun (WGS) entry which is preliminary data.</text>
</comment>
<evidence type="ECO:0000313" key="20">
    <source>
        <dbReference type="Proteomes" id="UP001142055"/>
    </source>
</evidence>
<feature type="signal peptide" evidence="17">
    <location>
        <begin position="1"/>
        <end position="21"/>
    </location>
</feature>
<keyword evidence="20" id="KW-1185">Reference proteome</keyword>
<dbReference type="Proteomes" id="UP001142055">
    <property type="component" value="Chromosome 4"/>
</dbReference>
<dbReference type="OMA" id="QETDTNH"/>
<evidence type="ECO:0000313" key="19">
    <source>
        <dbReference type="EMBL" id="KAJ6215535.1"/>
    </source>
</evidence>
<dbReference type="InterPro" id="IPR040250">
    <property type="entry name" value="Nucleobindin"/>
</dbReference>
<dbReference type="Pfam" id="PF13499">
    <property type="entry name" value="EF-hand_7"/>
    <property type="match status" value="1"/>
</dbReference>
<evidence type="ECO:0000256" key="9">
    <source>
        <dbReference type="ARBA" id="ARBA00022658"/>
    </source>
</evidence>
<accession>A0A9Q0LXQ5</accession>
<keyword evidence="15" id="KW-0472">Membrane</keyword>
<keyword evidence="7" id="KW-0964">Secreted</keyword>
<protein>
    <recommendedName>
        <fullName evidence="18">EF-hand domain-containing protein</fullName>
    </recommendedName>
</protein>
<keyword evidence="13" id="KW-0333">Golgi apparatus</keyword>
<comment type="similarity">
    <text evidence="5">Belongs to the nucleobindin family.</text>
</comment>
<evidence type="ECO:0000256" key="16">
    <source>
        <dbReference type="SAM" id="MobiDB-lite"/>
    </source>
</evidence>
<keyword evidence="9" id="KW-0344">Guanine-nucleotide releasing factor</keyword>
<dbReference type="PANTHER" id="PTHR19237">
    <property type="entry name" value="NUCLEOBINDIN"/>
    <property type="match status" value="1"/>
</dbReference>
<dbReference type="GO" id="GO:0005509">
    <property type="term" value="F:calcium ion binding"/>
    <property type="evidence" value="ECO:0007669"/>
    <property type="project" value="InterPro"/>
</dbReference>
<sequence>MDLRFLLFLFAIIHFISLTLAAPRPPSIPIPGASENEIEENVVEGVADDKKVDGEIDELGLEYGRYLQEVVKALDEDPEFAKKLENITHEQIMSGHVARHIESVAPDVRNRLDELKRIELDRLRKLAMKEHDLEEEIERESHDGNERRWRTTKDSDTNKRKVSIQLLDEKNAGHVDHGNPHTFEAEDLQRLIMQATKDLEELDRKRRRDFKQYEMEKEIHYRESLQNMTTEQKQEAEKKHHEVKEKHNKHPHVNHPGSKQQLEQVWQEQDHMEKQEFDPKIFFQMHDVNGDGFLDQEEVESLLSGEVQKLYNTKDPSYDKNEMIEEYHRMREHIYKEIDANHDGLISKKEFLDYTKTPSFEKDDGWKGIEEAPVYTEEELKHYEAQRQALADHYAKYGAYQMPYQPMEMHPGMMHPNDPNHPQQQQAYYYQVAHPGQMPQQQVHSGQPVQYVNIHAPPEHVQQPVQMQHVQLPQQHYVNGQPQQQQQHYANVQPPQQQQYHALPPPNQQQQQQQQQYQYNPQQYNVRFSQVNQNQPSQPSVPIANQHQSGQPSQPPPPPPPQQRH</sequence>
<evidence type="ECO:0000256" key="12">
    <source>
        <dbReference type="ARBA" id="ARBA00022837"/>
    </source>
</evidence>
<evidence type="ECO:0000256" key="5">
    <source>
        <dbReference type="ARBA" id="ARBA00008063"/>
    </source>
</evidence>
<evidence type="ECO:0000256" key="8">
    <source>
        <dbReference type="ARBA" id="ARBA00022553"/>
    </source>
</evidence>
<evidence type="ECO:0000256" key="17">
    <source>
        <dbReference type="SAM" id="SignalP"/>
    </source>
</evidence>
<feature type="region of interest" description="Disordered" evidence="16">
    <location>
        <begin position="136"/>
        <end position="158"/>
    </location>
</feature>
<feature type="compositionally biased region" description="Polar residues" evidence="16">
    <location>
        <begin position="480"/>
        <end position="500"/>
    </location>
</feature>
<evidence type="ECO:0000256" key="1">
    <source>
        <dbReference type="ARBA" id="ARBA00004170"/>
    </source>
</evidence>
<dbReference type="CDD" id="cd00051">
    <property type="entry name" value="EFh"/>
    <property type="match status" value="1"/>
</dbReference>
<feature type="compositionally biased region" description="Pro residues" evidence="16">
    <location>
        <begin position="553"/>
        <end position="565"/>
    </location>
</feature>
<keyword evidence="10 17" id="KW-0732">Signal</keyword>
<feature type="domain" description="EF-hand" evidence="18">
    <location>
        <begin position="326"/>
        <end position="361"/>
    </location>
</feature>
<proteinExistence type="inferred from homology"/>
<feature type="region of interest" description="Disordered" evidence="16">
    <location>
        <begin position="480"/>
        <end position="565"/>
    </location>
</feature>
<keyword evidence="11" id="KW-0677">Repeat</keyword>
<keyword evidence="12" id="KW-0106">Calcium</keyword>
<evidence type="ECO:0000259" key="18">
    <source>
        <dbReference type="PROSITE" id="PS50222"/>
    </source>
</evidence>
<dbReference type="PROSITE" id="PS00018">
    <property type="entry name" value="EF_HAND_1"/>
    <property type="match status" value="2"/>
</dbReference>
<dbReference type="GO" id="GO:0016020">
    <property type="term" value="C:membrane"/>
    <property type="evidence" value="ECO:0007669"/>
    <property type="project" value="UniProtKB-SubCell"/>
</dbReference>
<keyword evidence="8" id="KW-0597">Phosphoprotein</keyword>
<gene>
    <name evidence="19" type="ORF">RDWZM_010035</name>
</gene>
<evidence type="ECO:0000256" key="13">
    <source>
        <dbReference type="ARBA" id="ARBA00023034"/>
    </source>
</evidence>
<organism evidence="19 20">
    <name type="scientific">Blomia tropicalis</name>
    <name type="common">Mite</name>
    <dbReference type="NCBI Taxonomy" id="40697"/>
    <lineage>
        <taxon>Eukaryota</taxon>
        <taxon>Metazoa</taxon>
        <taxon>Ecdysozoa</taxon>
        <taxon>Arthropoda</taxon>
        <taxon>Chelicerata</taxon>
        <taxon>Arachnida</taxon>
        <taxon>Acari</taxon>
        <taxon>Acariformes</taxon>
        <taxon>Sarcoptiformes</taxon>
        <taxon>Astigmata</taxon>
        <taxon>Glycyphagoidea</taxon>
        <taxon>Echimyopodidae</taxon>
        <taxon>Blomia</taxon>
    </lineage>
</organism>
<evidence type="ECO:0000256" key="2">
    <source>
        <dbReference type="ARBA" id="ARBA00004496"/>
    </source>
</evidence>
<dbReference type="AlphaFoldDB" id="A0A9Q0LXQ5"/>
<dbReference type="PANTHER" id="PTHR19237:SF20">
    <property type="entry name" value="NUCLEOBINDIN 1"/>
    <property type="match status" value="1"/>
</dbReference>
<feature type="compositionally biased region" description="Basic and acidic residues" evidence="16">
    <location>
        <begin position="139"/>
        <end position="158"/>
    </location>
</feature>
<evidence type="ECO:0000256" key="6">
    <source>
        <dbReference type="ARBA" id="ARBA00022490"/>
    </source>
</evidence>
<feature type="compositionally biased region" description="Basic and acidic residues" evidence="16">
    <location>
        <begin position="232"/>
        <end position="245"/>
    </location>
</feature>
<feature type="domain" description="EF-hand" evidence="18">
    <location>
        <begin position="274"/>
        <end position="309"/>
    </location>
</feature>
<dbReference type="Gene3D" id="1.10.238.10">
    <property type="entry name" value="EF-hand"/>
    <property type="match status" value="1"/>
</dbReference>
<dbReference type="InterPro" id="IPR057576">
    <property type="entry name" value="NUCB1_N"/>
</dbReference>
<dbReference type="GO" id="GO:0005794">
    <property type="term" value="C:Golgi apparatus"/>
    <property type="evidence" value="ECO:0007669"/>
    <property type="project" value="UniProtKB-SubCell"/>
</dbReference>
<evidence type="ECO:0000256" key="10">
    <source>
        <dbReference type="ARBA" id="ARBA00022729"/>
    </source>
</evidence>
<name>A0A9Q0LXQ5_BLOTA</name>
<feature type="chain" id="PRO_5040287072" description="EF-hand domain-containing protein" evidence="17">
    <location>
        <begin position="22"/>
        <end position="565"/>
    </location>
</feature>
<keyword evidence="14" id="KW-0238">DNA-binding</keyword>
<comment type="subcellular location">
    <subcellularLocation>
        <location evidence="2">Cytoplasm</location>
    </subcellularLocation>
    <subcellularLocation>
        <location evidence="3">Golgi apparatus</location>
    </subcellularLocation>
    <subcellularLocation>
        <location evidence="1">Membrane</location>
        <topology evidence="1">Peripheral membrane protein</topology>
    </subcellularLocation>
    <subcellularLocation>
        <location evidence="4">Secreted</location>
    </subcellularLocation>
</comment>
<evidence type="ECO:0000256" key="14">
    <source>
        <dbReference type="ARBA" id="ARBA00023125"/>
    </source>
</evidence>
<evidence type="ECO:0000256" key="3">
    <source>
        <dbReference type="ARBA" id="ARBA00004555"/>
    </source>
</evidence>
<dbReference type="GO" id="GO:0070062">
    <property type="term" value="C:extracellular exosome"/>
    <property type="evidence" value="ECO:0007669"/>
    <property type="project" value="TreeGrafter"/>
</dbReference>
<dbReference type="EMBL" id="JAPWDV010000004">
    <property type="protein sequence ID" value="KAJ6215535.1"/>
    <property type="molecule type" value="Genomic_DNA"/>
</dbReference>
<reference evidence="19" key="1">
    <citation type="submission" date="2022-12" db="EMBL/GenBank/DDBJ databases">
        <title>Genome assemblies of Blomia tropicalis.</title>
        <authorList>
            <person name="Cui Y."/>
        </authorList>
    </citation>
    <scope>NUCLEOTIDE SEQUENCE</scope>
    <source>
        <tissue evidence="19">Adult mites</tissue>
    </source>
</reference>